<dbReference type="AlphaFoldDB" id="A0A0Q9VZS8"/>
<evidence type="ECO:0000259" key="5">
    <source>
        <dbReference type="SMART" id="SM00737"/>
    </source>
</evidence>
<dbReference type="Pfam" id="PF02221">
    <property type="entry name" value="E1_DerP2_DerF2"/>
    <property type="match status" value="1"/>
</dbReference>
<keyword evidence="4" id="KW-0732">Signal</keyword>
<dbReference type="FunFam" id="2.60.40.770:FF:000001">
    <property type="entry name" value="NPC intracellular cholesterol transporter 2"/>
    <property type="match status" value="1"/>
</dbReference>
<dbReference type="PANTHER" id="PTHR11306:SF56">
    <property type="entry name" value="LP08842P-RELATED"/>
    <property type="match status" value="1"/>
</dbReference>
<dbReference type="InterPro" id="IPR014756">
    <property type="entry name" value="Ig_E-set"/>
</dbReference>
<dbReference type="SMART" id="SM00737">
    <property type="entry name" value="ML"/>
    <property type="match status" value="1"/>
</dbReference>
<organism evidence="6 7">
    <name type="scientific">Drosophila virilis</name>
    <name type="common">Fruit fly</name>
    <dbReference type="NCBI Taxonomy" id="7244"/>
    <lineage>
        <taxon>Eukaryota</taxon>
        <taxon>Metazoa</taxon>
        <taxon>Ecdysozoa</taxon>
        <taxon>Arthropoda</taxon>
        <taxon>Hexapoda</taxon>
        <taxon>Insecta</taxon>
        <taxon>Pterygota</taxon>
        <taxon>Neoptera</taxon>
        <taxon>Endopterygota</taxon>
        <taxon>Diptera</taxon>
        <taxon>Brachycera</taxon>
        <taxon>Muscomorpha</taxon>
        <taxon>Ephydroidea</taxon>
        <taxon>Drosophilidae</taxon>
        <taxon>Drosophila</taxon>
    </lineage>
</organism>
<evidence type="ECO:0000313" key="6">
    <source>
        <dbReference type="EMBL" id="KRF78361.1"/>
    </source>
</evidence>
<name>A0A0Q9VZS8_DROVI</name>
<feature type="chain" id="PRO_5006386340" evidence="4">
    <location>
        <begin position="26"/>
        <end position="172"/>
    </location>
</feature>
<accession>A0A0Q9VZS8</accession>
<reference evidence="6 7" key="1">
    <citation type="journal article" date="2007" name="Nature">
        <title>Evolution of genes and genomes on the Drosophila phylogeny.</title>
        <authorList>
            <consortium name="Drosophila 12 Genomes Consortium"/>
            <person name="Clark A.G."/>
            <person name="Eisen M.B."/>
            <person name="Smith D.R."/>
            <person name="Bergman C.M."/>
            <person name="Oliver B."/>
            <person name="Markow T.A."/>
            <person name="Kaufman T.C."/>
            <person name="Kellis M."/>
            <person name="Gelbart W."/>
            <person name="Iyer V.N."/>
            <person name="Pollard D.A."/>
            <person name="Sackton T.B."/>
            <person name="Larracuente A.M."/>
            <person name="Singh N.D."/>
            <person name="Abad J.P."/>
            <person name="Abt D.N."/>
            <person name="Adryan B."/>
            <person name="Aguade M."/>
            <person name="Akashi H."/>
            <person name="Anderson W.W."/>
            <person name="Aquadro C.F."/>
            <person name="Ardell D.H."/>
            <person name="Arguello R."/>
            <person name="Artieri C.G."/>
            <person name="Barbash D.A."/>
            <person name="Barker D."/>
            <person name="Barsanti P."/>
            <person name="Batterham P."/>
            <person name="Batzoglou S."/>
            <person name="Begun D."/>
            <person name="Bhutkar A."/>
            <person name="Blanco E."/>
            <person name="Bosak S.A."/>
            <person name="Bradley R.K."/>
            <person name="Brand A.D."/>
            <person name="Brent M.R."/>
            <person name="Brooks A.N."/>
            <person name="Brown R.H."/>
            <person name="Butlin R.K."/>
            <person name="Caggese C."/>
            <person name="Calvi B.R."/>
            <person name="Bernardo de Carvalho A."/>
            <person name="Caspi A."/>
            <person name="Castrezana S."/>
            <person name="Celniker S.E."/>
            <person name="Chang J.L."/>
            <person name="Chapple C."/>
            <person name="Chatterji S."/>
            <person name="Chinwalla A."/>
            <person name="Civetta A."/>
            <person name="Clifton S.W."/>
            <person name="Comeron J.M."/>
            <person name="Costello J.C."/>
            <person name="Coyne J.A."/>
            <person name="Daub J."/>
            <person name="David R.G."/>
            <person name="Delcher A.L."/>
            <person name="Delehaunty K."/>
            <person name="Do C.B."/>
            <person name="Ebling H."/>
            <person name="Edwards K."/>
            <person name="Eickbush T."/>
            <person name="Evans J.D."/>
            <person name="Filipski A."/>
            <person name="Findeiss S."/>
            <person name="Freyhult E."/>
            <person name="Fulton L."/>
            <person name="Fulton R."/>
            <person name="Garcia A.C."/>
            <person name="Gardiner A."/>
            <person name="Garfield D.A."/>
            <person name="Garvin B.E."/>
            <person name="Gibson G."/>
            <person name="Gilbert D."/>
            <person name="Gnerre S."/>
            <person name="Godfrey J."/>
            <person name="Good R."/>
            <person name="Gotea V."/>
            <person name="Gravely B."/>
            <person name="Greenberg A.J."/>
            <person name="Griffiths-Jones S."/>
            <person name="Gross S."/>
            <person name="Guigo R."/>
            <person name="Gustafson E.A."/>
            <person name="Haerty W."/>
            <person name="Hahn M.W."/>
            <person name="Halligan D.L."/>
            <person name="Halpern A.L."/>
            <person name="Halter G.M."/>
            <person name="Han M.V."/>
            <person name="Heger A."/>
            <person name="Hillier L."/>
            <person name="Hinrichs A.S."/>
            <person name="Holmes I."/>
            <person name="Hoskins R.A."/>
            <person name="Hubisz M.J."/>
            <person name="Hultmark D."/>
            <person name="Huntley M.A."/>
            <person name="Jaffe D.B."/>
            <person name="Jagadeeshan S."/>
            <person name="Jeck W.R."/>
            <person name="Johnson J."/>
            <person name="Jones C.D."/>
            <person name="Jordan W.C."/>
            <person name="Karpen G.H."/>
            <person name="Kataoka E."/>
            <person name="Keightley P.D."/>
            <person name="Kheradpour P."/>
            <person name="Kirkness E.F."/>
            <person name="Koerich L.B."/>
            <person name="Kristiansen K."/>
            <person name="Kudrna D."/>
            <person name="Kulathinal R.J."/>
            <person name="Kumar S."/>
            <person name="Kwok R."/>
            <person name="Lander E."/>
            <person name="Langley C.H."/>
            <person name="Lapoint R."/>
            <person name="Lazzaro B.P."/>
            <person name="Lee S.J."/>
            <person name="Levesque L."/>
            <person name="Li R."/>
            <person name="Lin C.F."/>
            <person name="Lin M.F."/>
            <person name="Lindblad-Toh K."/>
            <person name="Llopart A."/>
            <person name="Long M."/>
            <person name="Low L."/>
            <person name="Lozovsky E."/>
            <person name="Lu J."/>
            <person name="Luo M."/>
            <person name="Machado C.A."/>
            <person name="Makalowski W."/>
            <person name="Marzo M."/>
            <person name="Matsuda M."/>
            <person name="Matzkin L."/>
            <person name="McAllister B."/>
            <person name="McBride C.S."/>
            <person name="McKernan B."/>
            <person name="McKernan K."/>
            <person name="Mendez-Lago M."/>
            <person name="Minx P."/>
            <person name="Mollenhauer M.U."/>
            <person name="Montooth K."/>
            <person name="Mount S.M."/>
            <person name="Mu X."/>
            <person name="Myers E."/>
            <person name="Negre B."/>
            <person name="Newfeld S."/>
            <person name="Nielsen R."/>
            <person name="Noor M.A."/>
            <person name="O'Grady P."/>
            <person name="Pachter L."/>
            <person name="Papaceit M."/>
            <person name="Parisi M.J."/>
            <person name="Parisi M."/>
            <person name="Parts L."/>
            <person name="Pedersen J.S."/>
            <person name="Pesole G."/>
            <person name="Phillippy A.M."/>
            <person name="Ponting C.P."/>
            <person name="Pop M."/>
            <person name="Porcelli D."/>
            <person name="Powell J.R."/>
            <person name="Prohaska S."/>
            <person name="Pruitt K."/>
            <person name="Puig M."/>
            <person name="Quesneville H."/>
            <person name="Ram K.R."/>
            <person name="Rand D."/>
            <person name="Rasmussen M.D."/>
            <person name="Reed L.K."/>
            <person name="Reenan R."/>
            <person name="Reily A."/>
            <person name="Remington K.A."/>
            <person name="Rieger T.T."/>
            <person name="Ritchie M.G."/>
            <person name="Robin C."/>
            <person name="Rogers Y.H."/>
            <person name="Rohde C."/>
            <person name="Rozas J."/>
            <person name="Rubenfield M.J."/>
            <person name="Ruiz A."/>
            <person name="Russo S."/>
            <person name="Salzberg S.L."/>
            <person name="Sanchez-Gracia A."/>
            <person name="Saranga D.J."/>
            <person name="Sato H."/>
            <person name="Schaeffer S.W."/>
            <person name="Schatz M.C."/>
            <person name="Schlenke T."/>
            <person name="Schwartz R."/>
            <person name="Segarra C."/>
            <person name="Singh R.S."/>
            <person name="Sirot L."/>
            <person name="Sirota M."/>
            <person name="Sisneros N.B."/>
            <person name="Smith C.D."/>
            <person name="Smith T.F."/>
            <person name="Spieth J."/>
            <person name="Stage D.E."/>
            <person name="Stark A."/>
            <person name="Stephan W."/>
            <person name="Strausberg R.L."/>
            <person name="Strempel S."/>
            <person name="Sturgill D."/>
            <person name="Sutton G."/>
            <person name="Sutton G.G."/>
            <person name="Tao W."/>
            <person name="Teichmann S."/>
            <person name="Tobari Y.N."/>
            <person name="Tomimura Y."/>
            <person name="Tsolas J.M."/>
            <person name="Valente V.L."/>
            <person name="Venter E."/>
            <person name="Venter J.C."/>
            <person name="Vicario S."/>
            <person name="Vieira F.G."/>
            <person name="Vilella A.J."/>
            <person name="Villasante A."/>
            <person name="Walenz B."/>
            <person name="Wang J."/>
            <person name="Wasserman M."/>
            <person name="Watts T."/>
            <person name="Wilson D."/>
            <person name="Wilson R.K."/>
            <person name="Wing R.A."/>
            <person name="Wolfner M.F."/>
            <person name="Wong A."/>
            <person name="Wong G.K."/>
            <person name="Wu C.I."/>
            <person name="Wu G."/>
            <person name="Yamamoto D."/>
            <person name="Yang H.P."/>
            <person name="Yang S.P."/>
            <person name="Yorke J.A."/>
            <person name="Yoshida K."/>
            <person name="Zdobnov E."/>
            <person name="Zhang P."/>
            <person name="Zhang Y."/>
            <person name="Zimin A.V."/>
            <person name="Baldwin J."/>
            <person name="Abdouelleil A."/>
            <person name="Abdulkadir J."/>
            <person name="Abebe A."/>
            <person name="Abera B."/>
            <person name="Abreu J."/>
            <person name="Acer S.C."/>
            <person name="Aftuck L."/>
            <person name="Alexander A."/>
            <person name="An P."/>
            <person name="Anderson E."/>
            <person name="Anderson S."/>
            <person name="Arachi H."/>
            <person name="Azer M."/>
            <person name="Bachantsang P."/>
            <person name="Barry A."/>
            <person name="Bayul T."/>
            <person name="Berlin A."/>
            <person name="Bessette D."/>
            <person name="Bloom T."/>
            <person name="Blye J."/>
            <person name="Boguslavskiy L."/>
            <person name="Bonnet C."/>
            <person name="Boukhgalter B."/>
            <person name="Bourzgui I."/>
            <person name="Brown A."/>
            <person name="Cahill P."/>
            <person name="Channer S."/>
            <person name="Cheshatsang Y."/>
            <person name="Chuda L."/>
            <person name="Citroen M."/>
            <person name="Collymore A."/>
            <person name="Cooke P."/>
            <person name="Costello M."/>
            <person name="D'Aco K."/>
            <person name="Daza R."/>
            <person name="De Haan G."/>
            <person name="DeGray S."/>
            <person name="DeMaso C."/>
            <person name="Dhargay N."/>
            <person name="Dooley K."/>
            <person name="Dooley E."/>
            <person name="Doricent M."/>
            <person name="Dorje P."/>
            <person name="Dorjee K."/>
            <person name="Dupes A."/>
            <person name="Elong R."/>
            <person name="Falk J."/>
            <person name="Farina A."/>
            <person name="Faro S."/>
            <person name="Ferguson D."/>
            <person name="Fisher S."/>
            <person name="Foley C.D."/>
            <person name="Franke A."/>
            <person name="Friedrich D."/>
            <person name="Gadbois L."/>
            <person name="Gearin G."/>
            <person name="Gearin C.R."/>
            <person name="Giannoukos G."/>
            <person name="Goode T."/>
            <person name="Graham J."/>
            <person name="Grandbois E."/>
            <person name="Grewal S."/>
            <person name="Gyaltsen K."/>
            <person name="Hafez N."/>
            <person name="Hagos B."/>
            <person name="Hall J."/>
            <person name="Henson C."/>
            <person name="Hollinger A."/>
            <person name="Honan T."/>
            <person name="Huard M.D."/>
            <person name="Hughes L."/>
            <person name="Hurhula B."/>
            <person name="Husby M.E."/>
            <person name="Kamat A."/>
            <person name="Kanga B."/>
            <person name="Kashin S."/>
            <person name="Khazanovich D."/>
            <person name="Kisner P."/>
            <person name="Lance K."/>
            <person name="Lara M."/>
            <person name="Lee W."/>
            <person name="Lennon N."/>
            <person name="Letendre F."/>
            <person name="LeVine R."/>
            <person name="Lipovsky A."/>
            <person name="Liu X."/>
            <person name="Liu J."/>
            <person name="Liu S."/>
            <person name="Lokyitsang T."/>
            <person name="Lokyitsang Y."/>
            <person name="Lubonja R."/>
            <person name="Lui A."/>
            <person name="MacDonald P."/>
            <person name="Magnisalis V."/>
            <person name="Maru K."/>
            <person name="Matthews C."/>
            <person name="McCusker W."/>
            <person name="McDonough S."/>
            <person name="Mehta T."/>
            <person name="Meldrim J."/>
            <person name="Meneus L."/>
            <person name="Mihai O."/>
            <person name="Mihalev A."/>
            <person name="Mihova T."/>
            <person name="Mittelman R."/>
            <person name="Mlenga V."/>
            <person name="Montmayeur A."/>
            <person name="Mulrain L."/>
            <person name="Navidi A."/>
            <person name="Naylor J."/>
            <person name="Negash T."/>
            <person name="Nguyen T."/>
            <person name="Nguyen N."/>
            <person name="Nicol R."/>
            <person name="Norbu C."/>
            <person name="Norbu N."/>
            <person name="Novod N."/>
            <person name="O'Neill B."/>
            <person name="Osman S."/>
            <person name="Markiewicz E."/>
            <person name="Oyono O.L."/>
            <person name="Patti C."/>
            <person name="Phunkhang P."/>
            <person name="Pierre F."/>
            <person name="Priest M."/>
            <person name="Raghuraman S."/>
            <person name="Rege F."/>
            <person name="Reyes R."/>
            <person name="Rise C."/>
            <person name="Rogov P."/>
            <person name="Ross K."/>
            <person name="Ryan E."/>
            <person name="Settipalli S."/>
            <person name="Shea T."/>
            <person name="Sherpa N."/>
            <person name="Shi L."/>
            <person name="Shih D."/>
            <person name="Sparrow T."/>
            <person name="Spaulding J."/>
            <person name="Stalker J."/>
            <person name="Stange-Thomann N."/>
            <person name="Stavropoulos S."/>
            <person name="Stone C."/>
            <person name="Strader C."/>
            <person name="Tesfaye S."/>
            <person name="Thomson T."/>
            <person name="Thoulutsang Y."/>
            <person name="Thoulutsang D."/>
            <person name="Topham K."/>
            <person name="Topping I."/>
            <person name="Tsamla T."/>
            <person name="Vassiliev H."/>
            <person name="Vo A."/>
            <person name="Wangchuk T."/>
            <person name="Wangdi T."/>
            <person name="Weiand M."/>
            <person name="Wilkinson J."/>
            <person name="Wilson A."/>
            <person name="Yadav S."/>
            <person name="Young G."/>
            <person name="Yu Q."/>
            <person name="Zembek L."/>
            <person name="Zhong D."/>
            <person name="Zimmer A."/>
            <person name="Zwirko Z."/>
            <person name="Jaffe D.B."/>
            <person name="Alvarez P."/>
            <person name="Brockman W."/>
            <person name="Butler J."/>
            <person name="Chin C."/>
            <person name="Gnerre S."/>
            <person name="Grabherr M."/>
            <person name="Kleber M."/>
            <person name="Mauceli E."/>
            <person name="MacCallum I."/>
        </authorList>
    </citation>
    <scope>NUCLEOTIDE SEQUENCE [LARGE SCALE GENOMIC DNA]</scope>
    <source>
        <strain evidence="7">Tucson 15010-1051.87</strain>
    </source>
</reference>
<dbReference type="PANTHER" id="PTHR11306">
    <property type="entry name" value="NIEMANN PICK TYPE C2 PROTEIN NPC2-RELATED"/>
    <property type="match status" value="1"/>
</dbReference>
<feature type="domain" description="MD-2-related lipid-recognition" evidence="5">
    <location>
        <begin position="45"/>
        <end position="168"/>
    </location>
</feature>
<dbReference type="GO" id="GO:0005576">
    <property type="term" value="C:extracellular region"/>
    <property type="evidence" value="ECO:0007669"/>
    <property type="project" value="UniProtKB-SubCell"/>
</dbReference>
<dbReference type="SUPFAM" id="SSF81296">
    <property type="entry name" value="E set domains"/>
    <property type="match status" value="1"/>
</dbReference>
<dbReference type="Gene3D" id="2.60.40.770">
    <property type="match status" value="1"/>
</dbReference>
<comment type="similarity">
    <text evidence="2">Belongs to the NPC2 family.</text>
</comment>
<evidence type="ECO:0000313" key="7">
    <source>
        <dbReference type="Proteomes" id="UP000008792"/>
    </source>
</evidence>
<evidence type="ECO:0000256" key="4">
    <source>
        <dbReference type="SAM" id="SignalP"/>
    </source>
</evidence>
<dbReference type="InterPro" id="IPR039670">
    <property type="entry name" value="NPC2-like"/>
</dbReference>
<sequence>MRGYFVYYLKILWAIFVVHETAANAMRISRNDAYKKLLSLRSLPFEDCAGSSSLYHVNYLNIESCTKVPCSMARDSTVKVTVLFDDNGNGVSFLKHEVRWVFTYVKTEAAISPDPCDGDHNCILNVNDSKSYWANIYVNPTLPVMKGSMLWEAKDEKNQNLICFEVPVVITT</sequence>
<dbReference type="FunCoup" id="A0A0Q9VZS8">
    <property type="interactions" value="2"/>
</dbReference>
<comment type="subcellular location">
    <subcellularLocation>
        <location evidence="1">Secreted</location>
    </subcellularLocation>
</comment>
<protein>
    <submittedName>
        <fullName evidence="6">Uncharacterized protein, isoform B</fullName>
    </submittedName>
</protein>
<evidence type="ECO:0000256" key="1">
    <source>
        <dbReference type="ARBA" id="ARBA00004613"/>
    </source>
</evidence>
<proteinExistence type="inferred from homology"/>
<evidence type="ECO:0000256" key="2">
    <source>
        <dbReference type="ARBA" id="ARBA00006370"/>
    </source>
</evidence>
<feature type="signal peptide" evidence="4">
    <location>
        <begin position="1"/>
        <end position="25"/>
    </location>
</feature>
<dbReference type="GO" id="GO:0015918">
    <property type="term" value="P:sterol transport"/>
    <property type="evidence" value="ECO:0007669"/>
    <property type="project" value="InterPro"/>
</dbReference>
<keyword evidence="3" id="KW-0964">Secreted</keyword>
<gene>
    <name evidence="6" type="primary">Dvir\GJ14203</name>
    <name evidence="6" type="ORF">Dvir_GJ14203</name>
</gene>
<evidence type="ECO:0000256" key="3">
    <source>
        <dbReference type="ARBA" id="ARBA00022525"/>
    </source>
</evidence>
<dbReference type="Proteomes" id="UP000008792">
    <property type="component" value="Unassembled WGS sequence"/>
</dbReference>
<dbReference type="STRING" id="7244.A0A0Q9VZS8"/>
<dbReference type="InParanoid" id="A0A0Q9VZS8"/>
<dbReference type="InterPro" id="IPR003172">
    <property type="entry name" value="ML_dom"/>
</dbReference>
<dbReference type="GO" id="GO:0032934">
    <property type="term" value="F:sterol binding"/>
    <property type="evidence" value="ECO:0007669"/>
    <property type="project" value="InterPro"/>
</dbReference>
<keyword evidence="7" id="KW-1185">Reference proteome</keyword>
<dbReference type="EMBL" id="CH940656">
    <property type="protein sequence ID" value="KRF78361.1"/>
    <property type="molecule type" value="Genomic_DNA"/>
</dbReference>
<dbReference type="OrthoDB" id="6489092at2759"/>